<evidence type="ECO:0000313" key="2">
    <source>
        <dbReference type="Proteomes" id="UP000290407"/>
    </source>
</evidence>
<protein>
    <submittedName>
        <fullName evidence="1">Uncharacterized protein</fullName>
    </submittedName>
</protein>
<dbReference type="EMBL" id="SBLB01000007">
    <property type="protein sequence ID" value="RYC67532.1"/>
    <property type="molecule type" value="Genomic_DNA"/>
</dbReference>
<name>A0A4Q2UGF7_9BACT</name>
<organism evidence="1 2">
    <name type="scientific">Spirosoma sordidisoli</name>
    <dbReference type="NCBI Taxonomy" id="2502893"/>
    <lineage>
        <taxon>Bacteria</taxon>
        <taxon>Pseudomonadati</taxon>
        <taxon>Bacteroidota</taxon>
        <taxon>Cytophagia</taxon>
        <taxon>Cytophagales</taxon>
        <taxon>Cytophagaceae</taxon>
        <taxon>Spirosoma</taxon>
    </lineage>
</organism>
<gene>
    <name evidence="1" type="ORF">EQG79_22740</name>
</gene>
<proteinExistence type="predicted"/>
<keyword evidence="2" id="KW-1185">Reference proteome</keyword>
<dbReference type="SUPFAM" id="SSF56317">
    <property type="entry name" value="Carbon-nitrogen hydrolase"/>
    <property type="match status" value="1"/>
</dbReference>
<dbReference type="AlphaFoldDB" id="A0A4Q2UGF7"/>
<sequence>METNVRVEQPPFLEKIAELVLERMQLDAGQPPLDFQRKHRWQSSIKELYYGAEPEPEFSTTRQDSIALYALVHRLVAIWDQLGVPATGPQRLEALDAFFDVLESELLAMEKRNAGKRMLVRTRSGTLMIGVRPLLGDVPAADERIPLDAGRLYRRVHLITNGVIDHERDIIDGALYPPSMQKLNGTAPVIGLAALSGAARTYFKATKRLGNVGIDTPQIGFRSVDVRPSEAYTDELRTCIDWAIDAGVHILCLPELSVCLNGRQVLKDYLLERGQTEGLASLSVIIAGSFHIDNGTDGSGTDQEPVAHNEAAVWLVDHFGEITEFTYRKHEQFSTPVDTKAPPIPGHEAIQAYASEHGLLNHKVYYIREDIAKDNGLLLLNLPIGLVGVLICKDFLTPSFYARYNAVEPDYLFIVSMNNKGGEFLQEWRRGAKRFSLSAGFYVNATQVVAETDDQTEVIFWGLPNDRENLKKRKSQVYFRQLDQTDNHRQVLPPSGLVPVQLDLKPFYYNTAPFNLI</sequence>
<evidence type="ECO:0000313" key="1">
    <source>
        <dbReference type="EMBL" id="RYC67532.1"/>
    </source>
</evidence>
<comment type="caution">
    <text evidence="1">The sequence shown here is derived from an EMBL/GenBank/DDBJ whole genome shotgun (WGS) entry which is preliminary data.</text>
</comment>
<dbReference type="RefSeq" id="WP_077922331.1">
    <property type="nucleotide sequence ID" value="NZ_SBLB01000007.1"/>
</dbReference>
<dbReference type="Gene3D" id="3.60.110.10">
    <property type="entry name" value="Carbon-nitrogen hydrolase"/>
    <property type="match status" value="1"/>
</dbReference>
<accession>A0A4Q2UGF7</accession>
<dbReference type="InterPro" id="IPR036526">
    <property type="entry name" value="C-N_Hydrolase_sf"/>
</dbReference>
<reference evidence="1 2" key="1">
    <citation type="submission" date="2019-01" db="EMBL/GenBank/DDBJ databases">
        <title>Spirosoma flava sp. nov., a propanil-degrading bacterium isolated from herbicide-contaminated soil.</title>
        <authorList>
            <person name="Zhang L."/>
            <person name="Jiang J.-D."/>
        </authorList>
    </citation>
    <scope>NUCLEOTIDE SEQUENCE [LARGE SCALE GENOMIC DNA]</scope>
    <source>
        <strain evidence="1 2">TY50</strain>
    </source>
</reference>
<dbReference type="Proteomes" id="UP000290407">
    <property type="component" value="Unassembled WGS sequence"/>
</dbReference>